<dbReference type="Proteomes" id="UP000253153">
    <property type="component" value="Unassembled WGS sequence"/>
</dbReference>
<evidence type="ECO:0000256" key="2">
    <source>
        <dbReference type="SAM" id="Phobius"/>
    </source>
</evidence>
<keyword evidence="4" id="KW-1185">Reference proteome</keyword>
<evidence type="ECO:0000313" key="3">
    <source>
        <dbReference type="EMBL" id="RBR19085.1"/>
    </source>
</evidence>
<organism evidence="3 4">
    <name type="scientific">Fusarium coffeatum</name>
    <dbReference type="NCBI Taxonomy" id="231269"/>
    <lineage>
        <taxon>Eukaryota</taxon>
        <taxon>Fungi</taxon>
        <taxon>Dikarya</taxon>
        <taxon>Ascomycota</taxon>
        <taxon>Pezizomycotina</taxon>
        <taxon>Sordariomycetes</taxon>
        <taxon>Hypocreomycetidae</taxon>
        <taxon>Hypocreales</taxon>
        <taxon>Nectriaceae</taxon>
        <taxon>Fusarium</taxon>
        <taxon>Fusarium incarnatum-equiseti species complex</taxon>
    </lineage>
</organism>
<keyword evidence="2" id="KW-1133">Transmembrane helix</keyword>
<evidence type="ECO:0000256" key="1">
    <source>
        <dbReference type="SAM" id="MobiDB-lite"/>
    </source>
</evidence>
<protein>
    <submittedName>
        <fullName evidence="3">Uncharacterized protein</fullName>
    </submittedName>
</protein>
<reference evidence="3 4" key="1">
    <citation type="submission" date="2018-06" db="EMBL/GenBank/DDBJ databases">
        <title>Fusarium incarnatum-equiseti species complex species 28.</title>
        <authorList>
            <person name="Gardiner D.M."/>
        </authorList>
    </citation>
    <scope>NUCLEOTIDE SEQUENCE [LARGE SCALE GENOMIC DNA]</scope>
    <source>
        <strain evidence="3 4">FIESC_28</strain>
    </source>
</reference>
<sequence length="423" mass="44628">MDAEKGETALYASKTNKSKKLCSILKKAIITLMICLSLCAAMFGIGVFAAEWVQARNGVVVHSEAPTASLGHSMARRDEAVDASYPISTKTALSTIYEVRHTPTIKFETVFETVHGTTYVDEVSVSSSSTPFEESTEYCEEHIVTTTETVTIVIAPDQSPAATSAALPETPVIVTGGPETVTETKIDTSVISSLPDAVVTGNPETVTETDVDTSVTSGLPDAVVTGNPETVTKSETDTFITSGLPDATITGNPQTVTRSDFETPITNSIFTTITVDEPWPLTSPTSITTTALTSPTPRLELSTITTCATYTLTMVYPQSSNVANAPPESTFISTVYETEGEPSTSTTTIFVPPSPYPPYPTANTTLLPEPTANGPMVPHVPTPPVVTVSGGNKKPEPRGWGGTSGTTNISCTVMLVAVIMFLL</sequence>
<feature type="region of interest" description="Disordered" evidence="1">
    <location>
        <begin position="383"/>
        <end position="403"/>
    </location>
</feature>
<feature type="transmembrane region" description="Helical" evidence="2">
    <location>
        <begin position="28"/>
        <end position="50"/>
    </location>
</feature>
<gene>
    <name evidence="3" type="ORF">FIESC28_05756</name>
</gene>
<keyword evidence="2" id="KW-0472">Membrane</keyword>
<keyword evidence="2" id="KW-0812">Transmembrane</keyword>
<dbReference type="EMBL" id="QKXC01000117">
    <property type="protein sequence ID" value="RBR19085.1"/>
    <property type="molecule type" value="Genomic_DNA"/>
</dbReference>
<accession>A0A366RRX9</accession>
<dbReference type="AlphaFoldDB" id="A0A366RRX9"/>
<proteinExistence type="predicted"/>
<comment type="caution">
    <text evidence="3">The sequence shown here is derived from an EMBL/GenBank/DDBJ whole genome shotgun (WGS) entry which is preliminary data.</text>
</comment>
<dbReference type="GeneID" id="41995197"/>
<dbReference type="OrthoDB" id="4940504at2759"/>
<name>A0A366RRX9_9HYPO</name>
<dbReference type="RefSeq" id="XP_031016064.1">
    <property type="nucleotide sequence ID" value="XM_031159901.1"/>
</dbReference>
<evidence type="ECO:0000313" key="4">
    <source>
        <dbReference type="Proteomes" id="UP000253153"/>
    </source>
</evidence>